<comment type="similarity">
    <text evidence="2">Belongs to the EMC4 family.</text>
</comment>
<dbReference type="RefSeq" id="XP_068137820.1">
    <property type="nucleotide sequence ID" value="XM_068281719.1"/>
</dbReference>
<dbReference type="AlphaFoldDB" id="A0A1D8N4C1"/>
<dbReference type="GO" id="GO:0005789">
    <property type="term" value="C:endoplasmic reticulum membrane"/>
    <property type="evidence" value="ECO:0007669"/>
    <property type="project" value="UniProtKB-SubCell"/>
</dbReference>
<evidence type="ECO:0000256" key="1">
    <source>
        <dbReference type="ARBA" id="ARBA00004477"/>
    </source>
</evidence>
<evidence type="ECO:0000313" key="10">
    <source>
        <dbReference type="Proteomes" id="UP000182444"/>
    </source>
</evidence>
<dbReference type="PANTHER" id="PTHR19315">
    <property type="entry name" value="ER MEMBRANE PROTEIN COMPLEX SUBUNIT 4"/>
    <property type="match status" value="1"/>
</dbReference>
<sequence>MVQYAYYQASVSISTIVDGVILFTNDRKTLNIANPQTPPSFGKSGKKIVSKQASEHEQDVLKVKKAWDIALAPGKSLPMNLFMSYMSGSSLQIIPITMTAMMFFMTPLKSLVTCHKQFASLISPTNKSQILMCEVVYVLILLATMGAGVWKLGQMGLLPNTRSDWLAWETPSVYLEVVNR</sequence>
<proteinExistence type="inferred from homology"/>
<evidence type="ECO:0000256" key="5">
    <source>
        <dbReference type="ARBA" id="ARBA00022824"/>
    </source>
</evidence>
<evidence type="ECO:0000256" key="8">
    <source>
        <dbReference type="SAM" id="Phobius"/>
    </source>
</evidence>
<dbReference type="VEuPathDB" id="FungiDB:YALI1_A10146g"/>
<reference evidence="9 10" key="1">
    <citation type="journal article" date="2016" name="PLoS ONE">
        <title>Sequence Assembly of Yarrowia lipolytica Strain W29/CLIB89 Shows Transposable Element Diversity.</title>
        <authorList>
            <person name="Magnan C."/>
            <person name="Yu J."/>
            <person name="Chang I."/>
            <person name="Jahn E."/>
            <person name="Kanomata Y."/>
            <person name="Wu J."/>
            <person name="Zeller M."/>
            <person name="Oakes M."/>
            <person name="Baldi P."/>
            <person name="Sandmeyer S."/>
        </authorList>
    </citation>
    <scope>NUCLEOTIDE SEQUENCE [LARGE SCALE GENOMIC DNA]</scope>
    <source>
        <strain evidence="10">CLIB89(W29)</strain>
    </source>
</reference>
<dbReference type="eggNOG" id="KOG3318">
    <property type="taxonomic scope" value="Eukaryota"/>
</dbReference>
<keyword evidence="4 8" id="KW-0812">Transmembrane</keyword>
<keyword evidence="5" id="KW-0256">Endoplasmic reticulum</keyword>
<evidence type="ECO:0000256" key="4">
    <source>
        <dbReference type="ARBA" id="ARBA00022692"/>
    </source>
</evidence>
<comment type="subcellular location">
    <subcellularLocation>
        <location evidence="1">Endoplasmic reticulum membrane</location>
        <topology evidence="1">Multi-pass membrane protein</topology>
    </subcellularLocation>
</comment>
<evidence type="ECO:0000256" key="6">
    <source>
        <dbReference type="ARBA" id="ARBA00022989"/>
    </source>
</evidence>
<keyword evidence="7 8" id="KW-0472">Membrane</keyword>
<evidence type="ECO:0000256" key="7">
    <source>
        <dbReference type="ARBA" id="ARBA00023136"/>
    </source>
</evidence>
<dbReference type="EMBL" id="CP017553">
    <property type="protein sequence ID" value="AOW00482.1"/>
    <property type="molecule type" value="Genomic_DNA"/>
</dbReference>
<evidence type="ECO:0000313" key="9">
    <source>
        <dbReference type="EMBL" id="AOW00482.1"/>
    </source>
</evidence>
<organism evidence="9 10">
    <name type="scientific">Yarrowia lipolytica</name>
    <name type="common">Candida lipolytica</name>
    <dbReference type="NCBI Taxonomy" id="4952"/>
    <lineage>
        <taxon>Eukaryota</taxon>
        <taxon>Fungi</taxon>
        <taxon>Dikarya</taxon>
        <taxon>Ascomycota</taxon>
        <taxon>Saccharomycotina</taxon>
        <taxon>Dipodascomycetes</taxon>
        <taxon>Dipodascales</taxon>
        <taxon>Dipodascales incertae sedis</taxon>
        <taxon>Yarrowia</taxon>
    </lineage>
</organism>
<feature type="transmembrane region" description="Helical" evidence="8">
    <location>
        <begin position="129"/>
        <end position="150"/>
    </location>
</feature>
<gene>
    <name evidence="9" type="ORF">YALI1_A10146g</name>
</gene>
<name>A0A1D8N4C1_YARLL</name>
<protein>
    <recommendedName>
        <fullName evidence="3">ER membrane protein complex subunit 4</fullName>
    </recommendedName>
</protein>
<dbReference type="GeneID" id="2906059"/>
<evidence type="ECO:0000256" key="2">
    <source>
        <dbReference type="ARBA" id="ARBA00007715"/>
    </source>
</evidence>
<keyword evidence="6 8" id="KW-1133">Transmembrane helix</keyword>
<feature type="transmembrane region" description="Helical" evidence="8">
    <location>
        <begin position="85"/>
        <end position="108"/>
    </location>
</feature>
<accession>A0A1D8N4C1</accession>
<dbReference type="Pfam" id="PF06417">
    <property type="entry name" value="EMC4"/>
    <property type="match status" value="1"/>
</dbReference>
<dbReference type="InterPro" id="IPR009445">
    <property type="entry name" value="TMEM85/Emc4"/>
</dbReference>
<evidence type="ECO:0000256" key="3">
    <source>
        <dbReference type="ARBA" id="ARBA00020820"/>
    </source>
</evidence>
<dbReference type="Proteomes" id="UP000182444">
    <property type="component" value="Chromosome 1A"/>
</dbReference>
<dbReference type="VEuPathDB" id="FungiDB:YALI0_A10274g"/>